<feature type="transmembrane region" description="Helical" evidence="1">
    <location>
        <begin position="62"/>
        <end position="92"/>
    </location>
</feature>
<organism evidence="2">
    <name type="scientific">viral metagenome</name>
    <dbReference type="NCBI Taxonomy" id="1070528"/>
    <lineage>
        <taxon>unclassified sequences</taxon>
        <taxon>metagenomes</taxon>
        <taxon>organismal metagenomes</taxon>
    </lineage>
</organism>
<evidence type="ECO:0000256" key="1">
    <source>
        <dbReference type="SAM" id="Phobius"/>
    </source>
</evidence>
<keyword evidence="1" id="KW-0472">Membrane</keyword>
<protein>
    <recommendedName>
        <fullName evidence="3">EF-hand domain-containing protein</fullName>
    </recommendedName>
</protein>
<feature type="transmembrane region" description="Helical" evidence="1">
    <location>
        <begin position="21"/>
        <end position="42"/>
    </location>
</feature>
<evidence type="ECO:0000313" key="2">
    <source>
        <dbReference type="EMBL" id="QHT75157.1"/>
    </source>
</evidence>
<sequence>MYDLYKKFLKKNKFDIFMRNIETNKLLIGVFMIFMNIGSRYIELRLTKGQEMVLKNIAREVLIFTIAFVATKDLILSFIITCIFIILANFVFNEKCKFCILPDKYKNLASLIDTDKDNIISENEINKAYDTLKKARGQIDNYKKIKTLESFNNMNYD</sequence>
<keyword evidence="1" id="KW-0812">Transmembrane</keyword>
<name>A0A6C0H423_9ZZZZ</name>
<keyword evidence="1" id="KW-1133">Transmembrane helix</keyword>
<dbReference type="AlphaFoldDB" id="A0A6C0H423"/>
<accession>A0A6C0H423</accession>
<proteinExistence type="predicted"/>
<reference evidence="2" key="1">
    <citation type="journal article" date="2020" name="Nature">
        <title>Giant virus diversity and host interactions through global metagenomics.</title>
        <authorList>
            <person name="Schulz F."/>
            <person name="Roux S."/>
            <person name="Paez-Espino D."/>
            <person name="Jungbluth S."/>
            <person name="Walsh D.A."/>
            <person name="Denef V.J."/>
            <person name="McMahon K.D."/>
            <person name="Konstantinidis K.T."/>
            <person name="Eloe-Fadrosh E.A."/>
            <person name="Kyrpides N.C."/>
            <person name="Woyke T."/>
        </authorList>
    </citation>
    <scope>NUCLEOTIDE SEQUENCE</scope>
    <source>
        <strain evidence="2">GVMAG-M-3300023179-63</strain>
    </source>
</reference>
<dbReference type="EMBL" id="MN739864">
    <property type="protein sequence ID" value="QHT75157.1"/>
    <property type="molecule type" value="Genomic_DNA"/>
</dbReference>
<dbReference type="PROSITE" id="PS00018">
    <property type="entry name" value="EF_HAND_1"/>
    <property type="match status" value="1"/>
</dbReference>
<dbReference type="InterPro" id="IPR018247">
    <property type="entry name" value="EF_Hand_1_Ca_BS"/>
</dbReference>
<evidence type="ECO:0008006" key="3">
    <source>
        <dbReference type="Google" id="ProtNLM"/>
    </source>
</evidence>